<evidence type="ECO:0000313" key="3">
    <source>
        <dbReference type="Proteomes" id="UP000237631"/>
    </source>
</evidence>
<feature type="compositionally biased region" description="Polar residues" evidence="1">
    <location>
        <begin position="452"/>
        <end position="471"/>
    </location>
</feature>
<name>A0A2S6BPW6_9PEZI</name>
<feature type="compositionally biased region" description="Low complexity" evidence="1">
    <location>
        <begin position="1"/>
        <end position="16"/>
    </location>
</feature>
<sequence length="532" mass="58194">MRTTSSRARSSTAPPTLNRQQSNALQKTSRNVAFKDSSRRFGARAKIEARRRSLDDYAGQRFPQTISSRRAPRVADDMNTRGRKMCAASKPSGAKSSNRLLATRKPPHQERTTRMLIESSPLIPEKLAFKKGDTMSKSRSSQPPRVNLPPRLSFIEKDLPGTPNMLPRTPAELLPQTPTTPKDPELLKSRRSGIIGRSPLSQVSLNHGHAKDTGDPVPLGSGLKAISEDLSNNENMPSGVSPAIPTATQIHLRGGSVVTATPPELTAWRRTYYLHGPIKLPKPAIAPRKNSVASLEAFQDVVDDLYQHSLAIPRRESDDAVSEDICEFFDDFGFDPVSFDGDILAKPVVKLDMVHEEDDDSDVEASPIAVVIAKEVLESMNRLRSDNAPTVLKPLETSETLRARGIARLSRASAKSAASDETKRHKESISVGRPERVSQSILLPTPEDGNFRSGSPRVQPSRNATGLSSMSPTLIATDRVLDEDDIQEMSVTPAWVSPAAAPKTGLSKGTSTRRPRNPLNRFRRVVATASNR</sequence>
<keyword evidence="3" id="KW-1185">Reference proteome</keyword>
<feature type="compositionally biased region" description="Basic and acidic residues" evidence="1">
    <location>
        <begin position="418"/>
        <end position="436"/>
    </location>
</feature>
<feature type="region of interest" description="Disordered" evidence="1">
    <location>
        <begin position="412"/>
        <end position="471"/>
    </location>
</feature>
<dbReference type="Proteomes" id="UP000237631">
    <property type="component" value="Unassembled WGS sequence"/>
</dbReference>
<protein>
    <submittedName>
        <fullName evidence="2">Uncharacterized protein</fullName>
    </submittedName>
</protein>
<feature type="region of interest" description="Disordered" evidence="1">
    <location>
        <begin position="1"/>
        <end position="57"/>
    </location>
</feature>
<feature type="compositionally biased region" description="Polar residues" evidence="1">
    <location>
        <begin position="17"/>
        <end position="31"/>
    </location>
</feature>
<feature type="compositionally biased region" description="Basic and acidic residues" evidence="1">
    <location>
        <begin position="45"/>
        <end position="55"/>
    </location>
</feature>
<comment type="caution">
    <text evidence="2">The sequence shown here is derived from an EMBL/GenBank/DDBJ whole genome shotgun (WGS) entry which is preliminary data.</text>
</comment>
<dbReference type="STRING" id="357750.A0A2S6BPW6"/>
<evidence type="ECO:0000313" key="2">
    <source>
        <dbReference type="EMBL" id="PPJ49533.1"/>
    </source>
</evidence>
<accession>A0A2S6BPW6</accession>
<reference evidence="3" key="1">
    <citation type="journal article" date="2017" name="bioRxiv">
        <title>Conservation of a gene cluster reveals novel cercosporin biosynthetic mechanisms and extends production to the genus Colletotrichum.</title>
        <authorList>
            <person name="de Jonge R."/>
            <person name="Ebert M.K."/>
            <person name="Huitt-Roehl C.R."/>
            <person name="Pal P."/>
            <person name="Suttle J.C."/>
            <person name="Spanner R.E."/>
            <person name="Neubauer J.D."/>
            <person name="Jurick W.M.II."/>
            <person name="Stott K.A."/>
            <person name="Secor G.A."/>
            <person name="Thomma B.P.H.J."/>
            <person name="Van de Peer Y."/>
            <person name="Townsend C.A."/>
            <person name="Bolton M.D."/>
        </authorList>
    </citation>
    <scope>NUCLEOTIDE SEQUENCE [LARGE SCALE GENOMIC DNA]</scope>
    <source>
        <strain evidence="3">CBS538.71</strain>
    </source>
</reference>
<dbReference type="OrthoDB" id="3786440at2759"/>
<evidence type="ECO:0000256" key="1">
    <source>
        <dbReference type="SAM" id="MobiDB-lite"/>
    </source>
</evidence>
<dbReference type="AlphaFoldDB" id="A0A2S6BPW6"/>
<dbReference type="EMBL" id="PNEN01001801">
    <property type="protein sequence ID" value="PPJ49533.1"/>
    <property type="molecule type" value="Genomic_DNA"/>
</dbReference>
<gene>
    <name evidence="2" type="ORF">CBER1_01929</name>
</gene>
<feature type="region of interest" description="Disordered" evidence="1">
    <location>
        <begin position="492"/>
        <end position="520"/>
    </location>
</feature>
<feature type="compositionally biased region" description="Basic residues" evidence="1">
    <location>
        <begin position="511"/>
        <end position="520"/>
    </location>
</feature>
<feature type="region of interest" description="Disordered" evidence="1">
    <location>
        <begin position="131"/>
        <end position="185"/>
    </location>
</feature>
<proteinExistence type="predicted"/>
<organism evidence="2 3">
    <name type="scientific">Cercospora berteroae</name>
    <dbReference type="NCBI Taxonomy" id="357750"/>
    <lineage>
        <taxon>Eukaryota</taxon>
        <taxon>Fungi</taxon>
        <taxon>Dikarya</taxon>
        <taxon>Ascomycota</taxon>
        <taxon>Pezizomycotina</taxon>
        <taxon>Dothideomycetes</taxon>
        <taxon>Dothideomycetidae</taxon>
        <taxon>Mycosphaerellales</taxon>
        <taxon>Mycosphaerellaceae</taxon>
        <taxon>Cercospora</taxon>
    </lineage>
</organism>